<evidence type="ECO:0000313" key="9">
    <source>
        <dbReference type="Proteomes" id="UP000015453"/>
    </source>
</evidence>
<evidence type="ECO:0000256" key="3">
    <source>
        <dbReference type="ARBA" id="ARBA00022679"/>
    </source>
</evidence>
<name>S8EA35_9LAMI</name>
<keyword evidence="5" id="KW-0418">Kinase</keyword>
<dbReference type="PROSITE" id="PS00108">
    <property type="entry name" value="PROTEIN_KINASE_ST"/>
    <property type="match status" value="1"/>
</dbReference>
<feature type="non-terminal residue" evidence="8">
    <location>
        <position position="489"/>
    </location>
</feature>
<dbReference type="PROSITE" id="PS50011">
    <property type="entry name" value="PROTEIN_KINASE_DOM"/>
    <property type="match status" value="1"/>
</dbReference>
<keyword evidence="1" id="KW-0723">Serine/threonine-protein kinase</keyword>
<feature type="domain" description="Protein kinase" evidence="7">
    <location>
        <begin position="183"/>
        <end position="488"/>
    </location>
</feature>
<sequence length="489" mass="55427">MAEIELDAVVEFLRKNGLTESESALVEDVLEKSDLGSSLLDKFFFPMVTPPPPVRIPGNSSPRMGSGGFESLDGSSDDDFVSLGSSAAELYPSEFINPYGILATRPASRASSRNSSQFGTARDYADFDMQNDLFWYKERDEDYAMPPLFVAGDMAGEPSEDKTGFEENKDFPIVISSIIAGRYYVTEYIGSAAFSKVVQAHDLQLGIDVCLKIIKNDKEFFDQSLDEIKLLKFVNKHDPTDSHHILRLYDYFYFQEHLLIVTELLGANLYEYQKFIKESGGEPYFTMPRLQAITRQCLEALCYLHDLGIIHCDLKPENILLKSYRRCEIKIIDLGSSCFLTDNLSVYIQSRSYRAPEVMLGLPYNQKIDLWSIGCIIAELYSGEVLFPNEAVVIILGRVMGILGPIEMRMLEDGQETHQYFTEGDYQLFYLNEETNEVKFVIPEASSLENELQVVDDSSGFVDFLKCLLEINPKRRPTAREALKHPWLA</sequence>
<keyword evidence="3" id="KW-0808">Transferase</keyword>
<accession>S8EA35</accession>
<dbReference type="Gene3D" id="3.30.200.20">
    <property type="entry name" value="Phosphorylase Kinase, domain 1"/>
    <property type="match status" value="1"/>
</dbReference>
<reference evidence="8 9" key="1">
    <citation type="journal article" date="2013" name="BMC Genomics">
        <title>The miniature genome of a carnivorous plant Genlisea aurea contains a low number of genes and short non-coding sequences.</title>
        <authorList>
            <person name="Leushkin E.V."/>
            <person name="Sutormin R.A."/>
            <person name="Nabieva E.R."/>
            <person name="Penin A.A."/>
            <person name="Kondrashov A.S."/>
            <person name="Logacheva M.D."/>
        </authorList>
    </citation>
    <scope>NUCLEOTIDE SEQUENCE [LARGE SCALE GENOMIC DNA]</scope>
</reference>
<dbReference type="PANTHER" id="PTHR24058">
    <property type="entry name" value="DUAL SPECIFICITY PROTEIN KINASE"/>
    <property type="match status" value="1"/>
</dbReference>
<keyword evidence="9" id="KW-1185">Reference proteome</keyword>
<dbReference type="AlphaFoldDB" id="S8EA35"/>
<evidence type="ECO:0000256" key="4">
    <source>
        <dbReference type="ARBA" id="ARBA00022741"/>
    </source>
</evidence>
<dbReference type="SUPFAM" id="SSF56112">
    <property type="entry name" value="Protein kinase-like (PK-like)"/>
    <property type="match status" value="1"/>
</dbReference>
<evidence type="ECO:0000256" key="2">
    <source>
        <dbReference type="ARBA" id="ARBA00022553"/>
    </source>
</evidence>
<proteinExistence type="predicted"/>
<evidence type="ECO:0000256" key="6">
    <source>
        <dbReference type="ARBA" id="ARBA00022840"/>
    </source>
</evidence>
<dbReference type="GO" id="GO:0004674">
    <property type="term" value="F:protein serine/threonine kinase activity"/>
    <property type="evidence" value="ECO:0007669"/>
    <property type="project" value="UniProtKB-KW"/>
</dbReference>
<dbReference type="Pfam" id="PF00069">
    <property type="entry name" value="Pkinase"/>
    <property type="match status" value="1"/>
</dbReference>
<dbReference type="PANTHER" id="PTHR24058:SF113">
    <property type="entry name" value="HYPOTHETICAL SER-THR PROTEIN KINASE"/>
    <property type="match status" value="1"/>
</dbReference>
<evidence type="ECO:0000256" key="1">
    <source>
        <dbReference type="ARBA" id="ARBA00022527"/>
    </source>
</evidence>
<dbReference type="Gene3D" id="1.10.510.10">
    <property type="entry name" value="Transferase(Phosphotransferase) domain 1"/>
    <property type="match status" value="1"/>
</dbReference>
<dbReference type="OrthoDB" id="9332038at2759"/>
<dbReference type="CDD" id="cd14133">
    <property type="entry name" value="PKc_DYRK_like"/>
    <property type="match status" value="1"/>
</dbReference>
<gene>
    <name evidence="8" type="ORF">M569_01993</name>
</gene>
<evidence type="ECO:0000313" key="8">
    <source>
        <dbReference type="EMBL" id="EPS72763.1"/>
    </source>
</evidence>
<dbReference type="GO" id="GO:0005524">
    <property type="term" value="F:ATP binding"/>
    <property type="evidence" value="ECO:0007669"/>
    <property type="project" value="UniProtKB-KW"/>
</dbReference>
<evidence type="ECO:0000256" key="5">
    <source>
        <dbReference type="ARBA" id="ARBA00022777"/>
    </source>
</evidence>
<comment type="caution">
    <text evidence="8">The sequence shown here is derived from an EMBL/GenBank/DDBJ whole genome shotgun (WGS) entry which is preliminary data.</text>
</comment>
<dbReference type="InterPro" id="IPR050494">
    <property type="entry name" value="Ser_Thr_dual-spec_kinase"/>
</dbReference>
<dbReference type="SMART" id="SM00220">
    <property type="entry name" value="S_TKc"/>
    <property type="match status" value="1"/>
</dbReference>
<protein>
    <recommendedName>
        <fullName evidence="7">Protein kinase domain-containing protein</fullName>
    </recommendedName>
</protein>
<dbReference type="EMBL" id="AUSU01000701">
    <property type="protein sequence ID" value="EPS72763.1"/>
    <property type="molecule type" value="Genomic_DNA"/>
</dbReference>
<keyword evidence="4" id="KW-0547">Nucleotide-binding</keyword>
<dbReference type="Proteomes" id="UP000015453">
    <property type="component" value="Unassembled WGS sequence"/>
</dbReference>
<keyword evidence="2" id="KW-0597">Phosphoprotein</keyword>
<dbReference type="InterPro" id="IPR008271">
    <property type="entry name" value="Ser/Thr_kinase_AS"/>
</dbReference>
<keyword evidence="6" id="KW-0067">ATP-binding</keyword>
<dbReference type="InterPro" id="IPR000719">
    <property type="entry name" value="Prot_kinase_dom"/>
</dbReference>
<dbReference type="FunFam" id="3.30.200.20:FF:000216">
    <property type="entry name" value="Putative serine/threonine-protein kinase dyrk2"/>
    <property type="match status" value="1"/>
</dbReference>
<evidence type="ECO:0000259" key="7">
    <source>
        <dbReference type="PROSITE" id="PS50011"/>
    </source>
</evidence>
<dbReference type="InterPro" id="IPR011009">
    <property type="entry name" value="Kinase-like_dom_sf"/>
</dbReference>
<organism evidence="8 9">
    <name type="scientific">Genlisea aurea</name>
    <dbReference type="NCBI Taxonomy" id="192259"/>
    <lineage>
        <taxon>Eukaryota</taxon>
        <taxon>Viridiplantae</taxon>
        <taxon>Streptophyta</taxon>
        <taxon>Embryophyta</taxon>
        <taxon>Tracheophyta</taxon>
        <taxon>Spermatophyta</taxon>
        <taxon>Magnoliopsida</taxon>
        <taxon>eudicotyledons</taxon>
        <taxon>Gunneridae</taxon>
        <taxon>Pentapetalae</taxon>
        <taxon>asterids</taxon>
        <taxon>lamiids</taxon>
        <taxon>Lamiales</taxon>
        <taxon>Lentibulariaceae</taxon>
        <taxon>Genlisea</taxon>
    </lineage>
</organism>
<dbReference type="FunFam" id="1.10.510.10:FF:000380">
    <property type="entry name" value="Serine/threonine-protein kinase ppk15"/>
    <property type="match status" value="1"/>
</dbReference>